<reference evidence="2 3" key="1">
    <citation type="submission" date="2018-12" db="EMBL/GenBank/DDBJ databases">
        <title>Characterization and Draft Genome of Vibrio anguillarum J360 Marine Pathogen Isolated from an Outbreak in Lumpfish (Cyclopterus lumpus).</title>
        <authorList>
            <person name="Vasquez J.I."/>
            <person name="Cao T."/>
            <person name="Chakraborty S."/>
            <person name="Gnanagobal H."/>
            <person name="Wescot J."/>
            <person name="Boyce D."/>
            <person name="Santander J."/>
        </authorList>
    </citation>
    <scope>NUCLEOTIDE SEQUENCE [LARGE SCALE GENOMIC DNA]</scope>
    <source>
        <strain evidence="2 3">J360</strain>
    </source>
</reference>
<dbReference type="RefSeq" id="WP_019281921.1">
    <property type="nucleotide sequence ID" value="NZ_CP023054.1"/>
</dbReference>
<dbReference type="SUPFAM" id="SSF53098">
    <property type="entry name" value="Ribonuclease H-like"/>
    <property type="match status" value="1"/>
</dbReference>
<dbReference type="Proteomes" id="UP000256923">
    <property type="component" value="Chromosome 1"/>
</dbReference>
<dbReference type="AlphaFoldDB" id="A0A289G9L7"/>
<name>A0A289G9L7_VIBAN</name>
<feature type="region of interest" description="Disordered" evidence="1">
    <location>
        <begin position="615"/>
        <end position="693"/>
    </location>
</feature>
<evidence type="ECO:0000313" key="2">
    <source>
        <dbReference type="EMBL" id="AZS25308.1"/>
    </source>
</evidence>
<proteinExistence type="predicted"/>
<accession>A0A289G9L7</accession>
<dbReference type="PROSITE" id="PS50994">
    <property type="entry name" value="INTEGRASE"/>
    <property type="match status" value="1"/>
</dbReference>
<evidence type="ECO:0000256" key="1">
    <source>
        <dbReference type="SAM" id="MobiDB-lite"/>
    </source>
</evidence>
<dbReference type="GO" id="GO:0015074">
    <property type="term" value="P:DNA integration"/>
    <property type="evidence" value="ECO:0007669"/>
    <property type="project" value="InterPro"/>
</dbReference>
<dbReference type="InterPro" id="IPR012337">
    <property type="entry name" value="RNaseH-like_sf"/>
</dbReference>
<protein>
    <submittedName>
        <fullName evidence="2">Transcriptional antiterminator</fullName>
    </submittedName>
</protein>
<dbReference type="InterPro" id="IPR001584">
    <property type="entry name" value="Integrase_cat-core"/>
</dbReference>
<dbReference type="InterPro" id="IPR015378">
    <property type="entry name" value="Transposase-like_Mu_C"/>
</dbReference>
<dbReference type="GO" id="GO:0003676">
    <property type="term" value="F:nucleic acid binding"/>
    <property type="evidence" value="ECO:0007669"/>
    <property type="project" value="InterPro"/>
</dbReference>
<dbReference type="InterPro" id="IPR036397">
    <property type="entry name" value="RNaseH_sf"/>
</dbReference>
<dbReference type="Gene3D" id="3.30.420.10">
    <property type="entry name" value="Ribonuclease H-like superfamily/Ribonuclease H"/>
    <property type="match status" value="1"/>
</dbReference>
<feature type="compositionally biased region" description="Basic and acidic residues" evidence="1">
    <location>
        <begin position="631"/>
        <end position="663"/>
    </location>
</feature>
<evidence type="ECO:0000313" key="3">
    <source>
        <dbReference type="Proteomes" id="UP000256923"/>
    </source>
</evidence>
<feature type="compositionally biased region" description="Acidic residues" evidence="1">
    <location>
        <begin position="675"/>
        <end position="693"/>
    </location>
</feature>
<sequence length="693" mass="79562">MYLNQVYLENLTEHRYRVVWEHLNFCMLIDIDDESAWPIQLNLDDLLNPEQFSLISEPFVLPSVEIGSISAERRDEAYRAISHLLDNYTLLFDKATRNQLIREQVEKTDKPRIYILRQLRRYWKRGMAPDALAPDYEKCGGAGTPRRNVKNKLGRKRKNADGEGIIITDEVADLFRLAIDGFYLKNEKVNLKDAKDRAVGFYKSRYPKADKTSIPTLSQFKYFYKTNYQTTNVLKARTPQIQFNKDTSPLTSTSAYLNFGPGARYEIDATIVDLYLVSGLDRNRIIGRPVIYYVKDVFSRMVVGLYVGLENPSWATATIALANAFSDKVKYCQQFGIEIDSSMWPSVGIPATITADRGEMLGRQADVLVNRLGISLTNTRAYRGSDKGVVERAFKEMHAHIKPYAQGIVEPLNGKKRIGHRYELDAELSLTAFTKIVIHHVINHNTTHVVTEYDFAPDMPTDLASKPIDLWNWGVKNRTGKLRVVDEELTFINMLPQGKATVSVTGIKFNGMSYTCSEAMQMGWFHRSKSVTRPESVDISYDPRNTNVIYLRPDARFDSYWVCLLSDKSRRYRDMTFAEAKLLLSQAKKTEATNQQQEDFEAPDLQQKIMKIVKEERDKKAQSPSSQTNTEKLRGIRENRNAEKELERQKDRDELADKSKKQELSPVVPIRSSDSDESFDFPDLDSFLEDDDE</sequence>
<dbReference type="Pfam" id="PF09299">
    <property type="entry name" value="Mu-transpos_C"/>
    <property type="match status" value="1"/>
</dbReference>
<gene>
    <name evidence="2" type="ORF">DYL72_09970</name>
</gene>
<dbReference type="EMBL" id="CP034672">
    <property type="protein sequence ID" value="AZS25308.1"/>
    <property type="molecule type" value="Genomic_DNA"/>
</dbReference>
<organism evidence="2 3">
    <name type="scientific">Vibrio anguillarum</name>
    <name type="common">Listonella anguillarum</name>
    <dbReference type="NCBI Taxonomy" id="55601"/>
    <lineage>
        <taxon>Bacteria</taxon>
        <taxon>Pseudomonadati</taxon>
        <taxon>Pseudomonadota</taxon>
        <taxon>Gammaproteobacteria</taxon>
        <taxon>Vibrionales</taxon>
        <taxon>Vibrionaceae</taxon>
        <taxon>Vibrio</taxon>
    </lineage>
</organism>